<dbReference type="PANTHER" id="PTHR12577:SF6">
    <property type="entry name" value="DACHSHUND, ISOFORM B"/>
    <property type="match status" value="1"/>
</dbReference>
<evidence type="ECO:0000256" key="2">
    <source>
        <dbReference type="ARBA" id="ARBA00023242"/>
    </source>
</evidence>
<dbReference type="Pfam" id="PF02437">
    <property type="entry name" value="Ski_Sno_DHD"/>
    <property type="match status" value="1"/>
</dbReference>
<dbReference type="CDD" id="cd21081">
    <property type="entry name" value="DHD_Dac"/>
    <property type="match status" value="1"/>
</dbReference>
<gene>
    <name evidence="6" type="ORF">B4U80_08169</name>
</gene>
<dbReference type="InterPro" id="IPR003380">
    <property type="entry name" value="SKI/SNO/DAC"/>
</dbReference>
<keyword evidence="7" id="KW-1185">Reference proteome</keyword>
<feature type="compositionally biased region" description="Polar residues" evidence="4">
    <location>
        <begin position="1"/>
        <end position="22"/>
    </location>
</feature>
<reference evidence="6 7" key="1">
    <citation type="journal article" date="2018" name="Gigascience">
        <title>Genomes of trombidid mites reveal novel predicted allergens and laterally-transferred genes associated with secondary metabolism.</title>
        <authorList>
            <person name="Dong X."/>
            <person name="Chaisiri K."/>
            <person name="Xia D."/>
            <person name="Armstrong S.D."/>
            <person name="Fang Y."/>
            <person name="Donnelly M.J."/>
            <person name="Kadowaki T."/>
            <person name="McGarry J.W."/>
            <person name="Darby A.C."/>
            <person name="Makepeace B.L."/>
        </authorList>
    </citation>
    <scope>NUCLEOTIDE SEQUENCE [LARGE SCALE GENOMIC DNA]</scope>
    <source>
        <strain evidence="6">UoL-UT</strain>
    </source>
</reference>
<evidence type="ECO:0000256" key="1">
    <source>
        <dbReference type="ARBA" id="ARBA00004123"/>
    </source>
</evidence>
<comment type="caution">
    <text evidence="6">The sequence shown here is derived from an EMBL/GenBank/DDBJ whole genome shotgun (WGS) entry which is preliminary data.</text>
</comment>
<dbReference type="GO" id="GO:0000981">
    <property type="term" value="F:DNA-binding transcription factor activity, RNA polymerase II-specific"/>
    <property type="evidence" value="ECO:0007669"/>
    <property type="project" value="TreeGrafter"/>
</dbReference>
<dbReference type="GO" id="GO:0005634">
    <property type="term" value="C:nucleus"/>
    <property type="evidence" value="ECO:0007669"/>
    <property type="project" value="UniProtKB-SubCell"/>
</dbReference>
<keyword evidence="2" id="KW-0539">Nucleus</keyword>
<dbReference type="SUPFAM" id="SSF46955">
    <property type="entry name" value="Putative DNA-binding domain"/>
    <property type="match status" value="1"/>
</dbReference>
<dbReference type="FunFam" id="3.10.260.20:FF:000001">
    <property type="entry name" value="Dachshund homolog 1"/>
    <property type="match status" value="1"/>
</dbReference>
<dbReference type="Proteomes" id="UP000288716">
    <property type="component" value="Unassembled WGS sequence"/>
</dbReference>
<sequence>MSSPQPRLQTHYRNSISPTSTCSDEDSSHSQPNDLTLNSSSRKHNTFPNYPSFYSPPHHSSLGHSHQQPNSPYVATNECRIIEYRGARIAAFLSGNKNPCEYLLCLPQAFELFLKHLVGGLHTVYTKLKRLDIVPIVCNVEQVRILRGLGAIQPGVNRCKLLATKDFDTLYKDCTTASTCERCRHTSTFVYFCRSLLGTHHSPRPGRPPKRSPVAGMVSPVPTTIPATAPQQQPNSVPYLGFPPTGKKPRYADDAEFTNETLDLKHQSNNTNGNNNPAATAAAMLAANGYSFPFLQHFSGGTPTTQQQQQLVAAAAALGLPGLPPTRFANSSPPPGLPSVNLLPNSSNSNNSNNNAGNEISGHGSDFNPTAAYLWLLSQQQQQHQHSSSAALNLSSRNTINNNHSSTTNSVAITKNNTC</sequence>
<dbReference type="EMBL" id="NCKV01000371">
    <property type="protein sequence ID" value="RWS30800.1"/>
    <property type="molecule type" value="Genomic_DNA"/>
</dbReference>
<dbReference type="InterPro" id="IPR037000">
    <property type="entry name" value="Ski_DNA-bd_sf"/>
</dbReference>
<evidence type="ECO:0000256" key="4">
    <source>
        <dbReference type="SAM" id="MobiDB-lite"/>
    </source>
</evidence>
<evidence type="ECO:0000256" key="3">
    <source>
        <dbReference type="ARBA" id="ARBA00038192"/>
    </source>
</evidence>
<evidence type="ECO:0000259" key="5">
    <source>
        <dbReference type="Pfam" id="PF02437"/>
    </source>
</evidence>
<feature type="compositionally biased region" description="Low complexity" evidence="4">
    <location>
        <begin position="397"/>
        <end position="410"/>
    </location>
</feature>
<comment type="subcellular location">
    <subcellularLocation>
        <location evidence="1">Nucleus</location>
    </subcellularLocation>
</comment>
<comment type="similarity">
    <text evidence="3">Belongs to the DACH/dachshund family.</text>
</comment>
<dbReference type="GO" id="GO:0005667">
    <property type="term" value="C:transcription regulator complex"/>
    <property type="evidence" value="ECO:0007669"/>
    <property type="project" value="TreeGrafter"/>
</dbReference>
<dbReference type="PANTHER" id="PTHR12577">
    <property type="entry name" value="DACHSHUND"/>
    <property type="match status" value="1"/>
</dbReference>
<evidence type="ECO:0000313" key="6">
    <source>
        <dbReference type="EMBL" id="RWS30800.1"/>
    </source>
</evidence>
<organism evidence="6 7">
    <name type="scientific">Leptotrombidium deliense</name>
    <dbReference type="NCBI Taxonomy" id="299467"/>
    <lineage>
        <taxon>Eukaryota</taxon>
        <taxon>Metazoa</taxon>
        <taxon>Ecdysozoa</taxon>
        <taxon>Arthropoda</taxon>
        <taxon>Chelicerata</taxon>
        <taxon>Arachnida</taxon>
        <taxon>Acari</taxon>
        <taxon>Acariformes</taxon>
        <taxon>Trombidiformes</taxon>
        <taxon>Prostigmata</taxon>
        <taxon>Anystina</taxon>
        <taxon>Parasitengona</taxon>
        <taxon>Trombiculoidea</taxon>
        <taxon>Trombiculidae</taxon>
        <taxon>Leptotrombidium</taxon>
    </lineage>
</organism>
<dbReference type="GO" id="GO:0000978">
    <property type="term" value="F:RNA polymerase II cis-regulatory region sequence-specific DNA binding"/>
    <property type="evidence" value="ECO:0007669"/>
    <property type="project" value="TreeGrafter"/>
</dbReference>
<feature type="domain" description="SKI/SNO/DAC" evidence="5">
    <location>
        <begin position="67"/>
        <end position="175"/>
    </location>
</feature>
<feature type="compositionally biased region" description="Polar residues" evidence="4">
    <location>
        <begin position="29"/>
        <end position="40"/>
    </location>
</feature>
<feature type="region of interest" description="Disordered" evidence="4">
    <location>
        <begin position="325"/>
        <end position="364"/>
    </location>
</feature>
<dbReference type="InterPro" id="IPR009061">
    <property type="entry name" value="DNA-bd_dom_put_sf"/>
</dbReference>
<feature type="region of interest" description="Disordered" evidence="4">
    <location>
        <begin position="397"/>
        <end position="419"/>
    </location>
</feature>
<dbReference type="STRING" id="299467.A0A443STH3"/>
<proteinExistence type="inferred from homology"/>
<dbReference type="InterPro" id="IPR052417">
    <property type="entry name" value="Dachshund_domain"/>
</dbReference>
<evidence type="ECO:0000313" key="7">
    <source>
        <dbReference type="Proteomes" id="UP000288716"/>
    </source>
</evidence>
<accession>A0A443STH3</accession>
<feature type="region of interest" description="Disordered" evidence="4">
    <location>
        <begin position="1"/>
        <end position="41"/>
    </location>
</feature>
<dbReference type="AlphaFoldDB" id="A0A443STH3"/>
<dbReference type="VEuPathDB" id="VectorBase:LDEU001240"/>
<feature type="compositionally biased region" description="Low complexity" evidence="4">
    <location>
        <begin position="338"/>
        <end position="355"/>
    </location>
</feature>
<name>A0A443STH3_9ACAR</name>
<dbReference type="Gene3D" id="3.10.260.20">
    <property type="entry name" value="Ski"/>
    <property type="match status" value="1"/>
</dbReference>
<dbReference type="OrthoDB" id="6436112at2759"/>
<protein>
    <submittedName>
        <fullName evidence="6">Dachshund-2-like protein</fullName>
    </submittedName>
</protein>